<organism evidence="4 5">
    <name type="scientific">Naegleria lovaniensis</name>
    <name type="common">Amoeba</name>
    <dbReference type="NCBI Taxonomy" id="51637"/>
    <lineage>
        <taxon>Eukaryota</taxon>
        <taxon>Discoba</taxon>
        <taxon>Heterolobosea</taxon>
        <taxon>Tetramitia</taxon>
        <taxon>Eutetramitia</taxon>
        <taxon>Vahlkampfiidae</taxon>
        <taxon>Naegleria</taxon>
    </lineage>
</organism>
<evidence type="ECO:0000256" key="2">
    <source>
        <dbReference type="ARBA" id="ARBA00022723"/>
    </source>
</evidence>
<dbReference type="PANTHER" id="PTHR11820">
    <property type="entry name" value="ACYLPYRUVASE"/>
    <property type="match status" value="1"/>
</dbReference>
<dbReference type="EMBL" id="PYSW02000022">
    <property type="protein sequence ID" value="KAG2382831.1"/>
    <property type="molecule type" value="Genomic_DNA"/>
</dbReference>
<evidence type="ECO:0000259" key="3">
    <source>
        <dbReference type="Pfam" id="PF01557"/>
    </source>
</evidence>
<comment type="similarity">
    <text evidence="1">Belongs to the FAH family.</text>
</comment>
<dbReference type="RefSeq" id="XP_044548510.1">
    <property type="nucleotide sequence ID" value="XM_044694476.1"/>
</dbReference>
<dbReference type="GO" id="GO:0046872">
    <property type="term" value="F:metal ion binding"/>
    <property type="evidence" value="ECO:0007669"/>
    <property type="project" value="UniProtKB-KW"/>
</dbReference>
<evidence type="ECO:0000256" key="1">
    <source>
        <dbReference type="ARBA" id="ARBA00010211"/>
    </source>
</evidence>
<dbReference type="GeneID" id="68097253"/>
<protein>
    <recommendedName>
        <fullName evidence="3">Fumarylacetoacetase-like C-terminal domain-containing protein</fullName>
    </recommendedName>
</protein>
<accession>A0AA88GKV1</accession>
<dbReference type="GO" id="GO:0018773">
    <property type="term" value="F:acetylpyruvate hydrolase activity"/>
    <property type="evidence" value="ECO:0007669"/>
    <property type="project" value="TreeGrafter"/>
</dbReference>
<dbReference type="Gene3D" id="3.90.850.10">
    <property type="entry name" value="Fumarylacetoacetase-like, C-terminal domain"/>
    <property type="match status" value="1"/>
</dbReference>
<reference evidence="4 5" key="1">
    <citation type="journal article" date="2018" name="BMC Genomics">
        <title>The genome of Naegleria lovaniensis, the basis for a comparative approach to unravel pathogenicity factors of the human pathogenic amoeba N. fowleri.</title>
        <authorList>
            <person name="Liechti N."/>
            <person name="Schurch N."/>
            <person name="Bruggmann R."/>
            <person name="Wittwer M."/>
        </authorList>
    </citation>
    <scope>NUCLEOTIDE SEQUENCE [LARGE SCALE GENOMIC DNA]</scope>
    <source>
        <strain evidence="4 5">ATCC 30569</strain>
    </source>
</reference>
<keyword evidence="2" id="KW-0479">Metal-binding</keyword>
<dbReference type="InterPro" id="IPR011234">
    <property type="entry name" value="Fumarylacetoacetase-like_C"/>
</dbReference>
<feature type="domain" description="Fumarylacetoacetase-like C-terminal" evidence="3">
    <location>
        <begin position="10"/>
        <end position="216"/>
    </location>
</feature>
<sequence length="226" mass="25017">MQAITARTRKIVCLLKNYEAHAKEMKGSVPSNPEFFLKPTTSIQLYQDHQMNNQNCIQVSSISHLTNDVHHEVELGVVIGKKGKNISEQEAFHHVKGFFIALDMTARDLQAKAKNQGKPWTVAKGFDTFCPIGSELLSPTTLIKDGRLINLALFLKVNGVMRQHGYTDDMVHSIPKSIAAISEVMTLEEDDLILTGTPEGVAQVKPGDVIEFGVEGHTKTYSFNVV</sequence>
<dbReference type="AlphaFoldDB" id="A0AA88GKV1"/>
<comment type="caution">
    <text evidence="4">The sequence shown here is derived from an EMBL/GenBank/DDBJ whole genome shotgun (WGS) entry which is preliminary data.</text>
</comment>
<dbReference type="GO" id="GO:0005739">
    <property type="term" value="C:mitochondrion"/>
    <property type="evidence" value="ECO:0007669"/>
    <property type="project" value="TreeGrafter"/>
</dbReference>
<proteinExistence type="inferred from homology"/>
<evidence type="ECO:0000313" key="4">
    <source>
        <dbReference type="EMBL" id="KAG2382831.1"/>
    </source>
</evidence>
<dbReference type="SUPFAM" id="SSF56529">
    <property type="entry name" value="FAH"/>
    <property type="match status" value="1"/>
</dbReference>
<dbReference type="InterPro" id="IPR036663">
    <property type="entry name" value="Fumarylacetoacetase_C_sf"/>
</dbReference>
<evidence type="ECO:0000313" key="5">
    <source>
        <dbReference type="Proteomes" id="UP000816034"/>
    </source>
</evidence>
<dbReference type="Proteomes" id="UP000816034">
    <property type="component" value="Unassembled WGS sequence"/>
</dbReference>
<name>A0AA88GKV1_NAELO</name>
<dbReference type="Pfam" id="PF01557">
    <property type="entry name" value="FAA_hydrolase"/>
    <property type="match status" value="1"/>
</dbReference>
<keyword evidence="5" id="KW-1185">Reference proteome</keyword>
<dbReference type="PANTHER" id="PTHR11820:SF7">
    <property type="entry name" value="ACYLPYRUVASE FAHD1, MITOCHONDRIAL"/>
    <property type="match status" value="1"/>
</dbReference>
<gene>
    <name evidence="4" type="ORF">C9374_004798</name>
</gene>